<feature type="domain" description="Activator of Hsp90 ATPase homologue 1/2-like C-terminal" evidence="2">
    <location>
        <begin position="29"/>
        <end position="143"/>
    </location>
</feature>
<protein>
    <submittedName>
        <fullName evidence="3">SRPBCC family protein</fullName>
    </submittedName>
</protein>
<dbReference type="Gene3D" id="3.30.530.20">
    <property type="match status" value="1"/>
</dbReference>
<comment type="caution">
    <text evidence="3">The sequence shown here is derived from an EMBL/GenBank/DDBJ whole genome shotgun (WGS) entry which is preliminary data.</text>
</comment>
<keyword evidence="4" id="KW-1185">Reference proteome</keyword>
<name>A0ABS3BJ90_9GAMM</name>
<dbReference type="SUPFAM" id="SSF55961">
    <property type="entry name" value="Bet v1-like"/>
    <property type="match status" value="1"/>
</dbReference>
<dbReference type="CDD" id="cd08899">
    <property type="entry name" value="SRPBCC_CalC_Aha1-like_6"/>
    <property type="match status" value="1"/>
</dbReference>
<dbReference type="InterPro" id="IPR023393">
    <property type="entry name" value="START-like_dom_sf"/>
</dbReference>
<dbReference type="InterPro" id="IPR013538">
    <property type="entry name" value="ASHA1/2-like_C"/>
</dbReference>
<accession>A0ABS3BJ90</accession>
<organism evidence="3 4">
    <name type="scientific">Marinobacter daepoensis</name>
    <dbReference type="NCBI Taxonomy" id="262077"/>
    <lineage>
        <taxon>Bacteria</taxon>
        <taxon>Pseudomonadati</taxon>
        <taxon>Pseudomonadota</taxon>
        <taxon>Gammaproteobacteria</taxon>
        <taxon>Pseudomonadales</taxon>
        <taxon>Marinobacteraceae</taxon>
        <taxon>Marinobacter</taxon>
    </lineage>
</organism>
<evidence type="ECO:0000259" key="2">
    <source>
        <dbReference type="Pfam" id="PF08327"/>
    </source>
</evidence>
<dbReference type="Pfam" id="PF08327">
    <property type="entry name" value="AHSA1"/>
    <property type="match status" value="1"/>
</dbReference>
<comment type="similarity">
    <text evidence="1">Belongs to the AHA1 family.</text>
</comment>
<sequence>MSGDTGAIEGQVWLVGDRVFVQLERWLEHSPETVWRMLTDSGHLAQWLAPGSLEAREGGRVQLDFGNSGMPIDSTVVACRPGELLSYSWSSGDRPERPLSWALMPTETSTRLRLTLSLPENDLVPIACAGWDAHLEMLVAALEGISIHFPAERFRAARVYFEQLREEARSV</sequence>
<evidence type="ECO:0000313" key="4">
    <source>
        <dbReference type="Proteomes" id="UP000664344"/>
    </source>
</evidence>
<evidence type="ECO:0000313" key="3">
    <source>
        <dbReference type="EMBL" id="MBN7770802.1"/>
    </source>
</evidence>
<dbReference type="Proteomes" id="UP000664344">
    <property type="component" value="Unassembled WGS sequence"/>
</dbReference>
<proteinExistence type="inferred from homology"/>
<dbReference type="EMBL" id="JAFKDB010000019">
    <property type="protein sequence ID" value="MBN7770802.1"/>
    <property type="molecule type" value="Genomic_DNA"/>
</dbReference>
<reference evidence="3 4" key="1">
    <citation type="submission" date="2021-02" db="EMBL/GenBank/DDBJ databases">
        <title>PHA producing bacteria isolated from coastal sediment in Guangdong, Shenzhen.</title>
        <authorList>
            <person name="Zheng W."/>
            <person name="Yu S."/>
            <person name="Huang Y."/>
        </authorList>
    </citation>
    <scope>NUCLEOTIDE SEQUENCE [LARGE SCALE GENOMIC DNA]</scope>
    <source>
        <strain evidence="3 4">TN21-5</strain>
    </source>
</reference>
<dbReference type="RefSeq" id="WP_206557829.1">
    <property type="nucleotide sequence ID" value="NZ_JAFKDB010000019.1"/>
</dbReference>
<gene>
    <name evidence="3" type="ORF">JYP53_12930</name>
</gene>
<evidence type="ECO:0000256" key="1">
    <source>
        <dbReference type="ARBA" id="ARBA00006817"/>
    </source>
</evidence>